<evidence type="ECO:0000313" key="9">
    <source>
        <dbReference type="EMBL" id="AFJ45391.1"/>
    </source>
</evidence>
<sequence length="203" mass="23375">MAEMNDTFGEVRDPYFWSGSEVLRNRLDIRDAARLQEAEMTFSALRVTTLGLGPVRRGLPHLCHIHHQLFQDIYSWAGKLREVDIYRGDTRFCHFAYLEKEGNAVMRGLEEENYLAGLEQDAFTRRLAHFYCEVNVLHPFRTGNGRAERIFFEQLAIHAGYSLDWRGLDIARWREANQLGAMGDLAPLVTIFSKVISAAHETE</sequence>
<dbReference type="PANTHER" id="PTHR39560">
    <property type="entry name" value="PROTEIN ADENYLYLTRANSFERASE FIC-RELATED"/>
    <property type="match status" value="1"/>
</dbReference>
<dbReference type="AlphaFoldDB" id="I2B4D7"/>
<dbReference type="GO" id="GO:0005524">
    <property type="term" value="F:ATP binding"/>
    <property type="evidence" value="ECO:0007669"/>
    <property type="project" value="UniProtKB-KW"/>
</dbReference>
<evidence type="ECO:0000256" key="2">
    <source>
        <dbReference type="ARBA" id="ARBA00022695"/>
    </source>
</evidence>
<dbReference type="Gene3D" id="1.10.3290.10">
    <property type="entry name" value="Fido-like domain"/>
    <property type="match status" value="1"/>
</dbReference>
<evidence type="ECO:0000256" key="6">
    <source>
        <dbReference type="ARBA" id="ARBA00047939"/>
    </source>
</evidence>
<evidence type="ECO:0000256" key="4">
    <source>
        <dbReference type="ARBA" id="ARBA00022840"/>
    </source>
</evidence>
<evidence type="ECO:0000256" key="7">
    <source>
        <dbReference type="ARBA" id="ARBA00048696"/>
    </source>
</evidence>
<dbReference type="PROSITE" id="PS51459">
    <property type="entry name" value="FIDO"/>
    <property type="match status" value="1"/>
</dbReference>
<keyword evidence="4" id="KW-0067">ATP-binding</keyword>
<evidence type="ECO:0000256" key="5">
    <source>
        <dbReference type="ARBA" id="ARBA00034531"/>
    </source>
</evidence>
<dbReference type="EC" id="2.7.7.108" evidence="5"/>
<proteinExistence type="predicted"/>
<dbReference type="GO" id="GO:0051302">
    <property type="term" value="P:regulation of cell division"/>
    <property type="evidence" value="ECO:0007669"/>
    <property type="project" value="TreeGrafter"/>
</dbReference>
<accession>I2B4D7</accession>
<dbReference type="STRING" id="630626.EBL_c02560"/>
<dbReference type="SUPFAM" id="SSF140931">
    <property type="entry name" value="Fic-like"/>
    <property type="match status" value="1"/>
</dbReference>
<protein>
    <recommendedName>
        <fullName evidence="5">protein adenylyltransferase</fullName>
        <ecNumber evidence="5">2.7.7.108</ecNumber>
    </recommendedName>
</protein>
<dbReference type="PATRIC" id="fig|630626.3.peg.260"/>
<keyword evidence="3" id="KW-0547">Nucleotide-binding</keyword>
<dbReference type="InterPro" id="IPR036597">
    <property type="entry name" value="Fido-like_dom_sf"/>
</dbReference>
<dbReference type="Pfam" id="PF02661">
    <property type="entry name" value="Fic"/>
    <property type="match status" value="1"/>
</dbReference>
<feature type="domain" description="Fido" evidence="8">
    <location>
        <begin position="57"/>
        <end position="194"/>
    </location>
</feature>
<evidence type="ECO:0000256" key="1">
    <source>
        <dbReference type="ARBA" id="ARBA00022679"/>
    </source>
</evidence>
<evidence type="ECO:0000313" key="10">
    <source>
        <dbReference type="Proteomes" id="UP000001955"/>
    </source>
</evidence>
<gene>
    <name evidence="9" type="primary">fic</name>
    <name evidence="9" type="ordered locus">EBL_c02560</name>
</gene>
<evidence type="ECO:0000256" key="3">
    <source>
        <dbReference type="ARBA" id="ARBA00022741"/>
    </source>
</evidence>
<dbReference type="NCBIfam" id="NF007672">
    <property type="entry name" value="PRK10347.1"/>
    <property type="match status" value="1"/>
</dbReference>
<comment type="catalytic activity">
    <reaction evidence="6">
        <text>L-threonyl-[protein] + ATP = 3-O-(5'-adenylyl)-L-threonyl-[protein] + diphosphate</text>
        <dbReference type="Rhea" id="RHEA:54292"/>
        <dbReference type="Rhea" id="RHEA-COMP:11060"/>
        <dbReference type="Rhea" id="RHEA-COMP:13847"/>
        <dbReference type="ChEBI" id="CHEBI:30013"/>
        <dbReference type="ChEBI" id="CHEBI:30616"/>
        <dbReference type="ChEBI" id="CHEBI:33019"/>
        <dbReference type="ChEBI" id="CHEBI:138113"/>
        <dbReference type="EC" id="2.7.7.108"/>
    </reaction>
</comment>
<dbReference type="InterPro" id="IPR003812">
    <property type="entry name" value="Fido"/>
</dbReference>
<evidence type="ECO:0000259" key="8">
    <source>
        <dbReference type="PROSITE" id="PS51459"/>
    </source>
</evidence>
<dbReference type="eggNOG" id="COG2184">
    <property type="taxonomic scope" value="Bacteria"/>
</dbReference>
<name>I2B4D7_SHIBC</name>
<dbReference type="PANTHER" id="PTHR39560:SF1">
    <property type="entry name" value="PROTEIN ADENYLYLTRANSFERASE FIC-RELATED"/>
    <property type="match status" value="1"/>
</dbReference>
<keyword evidence="10" id="KW-1185">Reference proteome</keyword>
<reference evidence="9 10" key="1">
    <citation type="journal article" date="2012" name="J. Bacteriol.">
        <title>Complete genome sequence of the B12-producing Shimwellia blattae strain DSM 4481, isolated from a cockroach.</title>
        <authorList>
            <person name="Brzuszkiewicz E."/>
            <person name="Waschkowitz T."/>
            <person name="Wiezer A."/>
            <person name="Daniel R."/>
        </authorList>
    </citation>
    <scope>NUCLEOTIDE SEQUENCE [LARGE SCALE GENOMIC DNA]</scope>
    <source>
        <strain evidence="10">ATCC 29907 / DSM 4481 / JCM 1650 / NBRC 105725 / CDC 9005-74</strain>
    </source>
</reference>
<dbReference type="HOGENOM" id="CLU_080158_0_2_6"/>
<organism evidence="9 10">
    <name type="scientific">Shimwellia blattae (strain ATCC 29907 / DSM 4481 / JCM 1650 / NBRC 105725 / CDC 9005-74)</name>
    <name type="common">Escherichia blattae</name>
    <dbReference type="NCBI Taxonomy" id="630626"/>
    <lineage>
        <taxon>Bacteria</taxon>
        <taxon>Pseudomonadati</taxon>
        <taxon>Pseudomonadota</taxon>
        <taxon>Gammaproteobacteria</taxon>
        <taxon>Enterobacterales</taxon>
        <taxon>Enterobacteriaceae</taxon>
        <taxon>Shimwellia</taxon>
    </lineage>
</organism>
<keyword evidence="1" id="KW-0808">Transferase</keyword>
<keyword evidence="2" id="KW-0548">Nucleotidyltransferase</keyword>
<dbReference type="EMBL" id="CP001560">
    <property type="protein sequence ID" value="AFJ45391.1"/>
    <property type="molecule type" value="Genomic_DNA"/>
</dbReference>
<comment type="catalytic activity">
    <reaction evidence="7">
        <text>L-tyrosyl-[protein] + ATP = O-(5'-adenylyl)-L-tyrosyl-[protein] + diphosphate</text>
        <dbReference type="Rhea" id="RHEA:54288"/>
        <dbReference type="Rhea" id="RHEA-COMP:10136"/>
        <dbReference type="Rhea" id="RHEA-COMP:13846"/>
        <dbReference type="ChEBI" id="CHEBI:30616"/>
        <dbReference type="ChEBI" id="CHEBI:33019"/>
        <dbReference type="ChEBI" id="CHEBI:46858"/>
        <dbReference type="ChEBI" id="CHEBI:83624"/>
        <dbReference type="EC" id="2.7.7.108"/>
    </reaction>
</comment>
<dbReference type="GO" id="GO:0070733">
    <property type="term" value="F:AMPylase activity"/>
    <property type="evidence" value="ECO:0007669"/>
    <property type="project" value="UniProtKB-EC"/>
</dbReference>
<dbReference type="KEGG" id="ebt:EBL_c02560"/>
<dbReference type="Proteomes" id="UP000001955">
    <property type="component" value="Chromosome"/>
</dbReference>